<evidence type="ECO:0000313" key="2">
    <source>
        <dbReference type="EMBL" id="GMI39212.1"/>
    </source>
</evidence>
<accession>A0ABQ6N480</accession>
<feature type="compositionally biased region" description="Gly residues" evidence="1">
    <location>
        <begin position="215"/>
        <end position="225"/>
    </location>
</feature>
<reference evidence="2 3" key="1">
    <citation type="journal article" date="2023" name="Commun. Biol.">
        <title>Genome analysis of Parmales, the sister group of diatoms, reveals the evolutionary specialization of diatoms from phago-mixotrophs to photoautotrophs.</title>
        <authorList>
            <person name="Ban H."/>
            <person name="Sato S."/>
            <person name="Yoshikawa S."/>
            <person name="Yamada K."/>
            <person name="Nakamura Y."/>
            <person name="Ichinomiya M."/>
            <person name="Sato N."/>
            <person name="Blanc-Mathieu R."/>
            <person name="Endo H."/>
            <person name="Kuwata A."/>
            <person name="Ogata H."/>
        </authorList>
    </citation>
    <scope>NUCLEOTIDE SEQUENCE [LARGE SCALE GENOMIC DNA]</scope>
</reference>
<evidence type="ECO:0008006" key="4">
    <source>
        <dbReference type="Google" id="ProtNLM"/>
    </source>
</evidence>
<feature type="region of interest" description="Disordered" evidence="1">
    <location>
        <begin position="188"/>
        <end position="243"/>
    </location>
</feature>
<name>A0ABQ6N480_9STRA</name>
<dbReference type="Proteomes" id="UP001165060">
    <property type="component" value="Unassembled WGS sequence"/>
</dbReference>
<sequence>MHAPCSFTFPVRSLSDSSPACCGQCGAPAPPGLSLEVGDLNEEHFYYHLDSLRLSLPPLPPVPDVAAAPPPPPRPAWLAERAVATLESVRLRSPALARSTRVVRPGEMFNHPLLLSLCSPSYPSPPCKPCKCGAPFSPVRNRSLHEAASAGLLLPGDVVSCARLTAKSSSGPSTADRALTSMKDLGKVLSDPANYPMARSGEQPGDSDQLDDDGAGVGEGGGGGSTTKKKKQKKGTALPPKEIETVELLDSFDDEADAAVPPTTTPLPSGAAPNPAPNPALNPPGTVTSRHFSSPFLLSSLPLPDRVAVSLQNQMVAVPLLLDNPSQKYVVRVFGQVVSNTGAYRDGRYVASELVLNLGWGTMHAHVAGAGGVN</sequence>
<evidence type="ECO:0000256" key="1">
    <source>
        <dbReference type="SAM" id="MobiDB-lite"/>
    </source>
</evidence>
<organism evidence="2 3">
    <name type="scientific">Tetraparma gracilis</name>
    <dbReference type="NCBI Taxonomy" id="2962635"/>
    <lineage>
        <taxon>Eukaryota</taxon>
        <taxon>Sar</taxon>
        <taxon>Stramenopiles</taxon>
        <taxon>Ochrophyta</taxon>
        <taxon>Bolidophyceae</taxon>
        <taxon>Parmales</taxon>
        <taxon>Triparmaceae</taxon>
        <taxon>Tetraparma</taxon>
    </lineage>
</organism>
<evidence type="ECO:0000313" key="3">
    <source>
        <dbReference type="Proteomes" id="UP001165060"/>
    </source>
</evidence>
<feature type="region of interest" description="Disordered" evidence="1">
    <location>
        <begin position="256"/>
        <end position="287"/>
    </location>
</feature>
<keyword evidence="3" id="KW-1185">Reference proteome</keyword>
<protein>
    <recommendedName>
        <fullName evidence="4">C2H2-type domain-containing protein</fullName>
    </recommendedName>
</protein>
<feature type="non-terminal residue" evidence="2">
    <location>
        <position position="374"/>
    </location>
</feature>
<dbReference type="EMBL" id="BRYB01002074">
    <property type="protein sequence ID" value="GMI39212.1"/>
    <property type="molecule type" value="Genomic_DNA"/>
</dbReference>
<gene>
    <name evidence="2" type="ORF">TeGR_g12855</name>
</gene>
<proteinExistence type="predicted"/>
<comment type="caution">
    <text evidence="2">The sequence shown here is derived from an EMBL/GenBank/DDBJ whole genome shotgun (WGS) entry which is preliminary data.</text>
</comment>